<keyword evidence="2" id="KW-1185">Reference proteome</keyword>
<accession>A0A137NRX2</accession>
<dbReference type="Pfam" id="PF14570">
    <property type="entry name" value="zf-RING_4"/>
    <property type="match status" value="1"/>
</dbReference>
<dbReference type="GO" id="GO:0004842">
    <property type="term" value="F:ubiquitin-protein transferase activity"/>
    <property type="evidence" value="ECO:0007669"/>
    <property type="project" value="InterPro"/>
</dbReference>
<reference evidence="1 2" key="1">
    <citation type="journal article" date="2015" name="Genome Biol. Evol.">
        <title>Phylogenomic analyses indicate that early fungi evolved digesting cell walls of algal ancestors of land plants.</title>
        <authorList>
            <person name="Chang Y."/>
            <person name="Wang S."/>
            <person name="Sekimoto S."/>
            <person name="Aerts A.L."/>
            <person name="Choi C."/>
            <person name="Clum A."/>
            <person name="LaButti K.M."/>
            <person name="Lindquist E.A."/>
            <person name="Yee Ngan C."/>
            <person name="Ohm R.A."/>
            <person name="Salamov A.A."/>
            <person name="Grigoriev I.V."/>
            <person name="Spatafora J.W."/>
            <person name="Berbee M.L."/>
        </authorList>
    </citation>
    <scope>NUCLEOTIDE SEQUENCE [LARGE SCALE GENOMIC DNA]</scope>
    <source>
        <strain evidence="1 2">NRRL 28638</strain>
    </source>
</reference>
<dbReference type="PANTHER" id="PTHR12603:SF0">
    <property type="entry name" value="CCR4-NOT TRANSCRIPTION COMPLEX SUBUNIT 4"/>
    <property type="match status" value="1"/>
</dbReference>
<sequence>MKSPAESSDECEVLCPLCLEDLDLDEQEFFPCSCDYQICKFCYQKLEKVIYQDVQLVVPIIATTI</sequence>
<evidence type="ECO:0000313" key="1">
    <source>
        <dbReference type="EMBL" id="KXN65501.1"/>
    </source>
</evidence>
<dbReference type="Proteomes" id="UP000070444">
    <property type="component" value="Unassembled WGS sequence"/>
</dbReference>
<dbReference type="GO" id="GO:0030014">
    <property type="term" value="C:CCR4-NOT complex"/>
    <property type="evidence" value="ECO:0007669"/>
    <property type="project" value="InterPro"/>
</dbReference>
<dbReference type="InterPro" id="IPR039780">
    <property type="entry name" value="Mot2"/>
</dbReference>
<proteinExistence type="predicted"/>
<name>A0A137NRX2_CONC2</name>
<gene>
    <name evidence="1" type="ORF">CONCODRAFT_141474</name>
</gene>
<dbReference type="OrthoDB" id="1923159at2759"/>
<organism evidence="1 2">
    <name type="scientific">Conidiobolus coronatus (strain ATCC 28846 / CBS 209.66 / NRRL 28638)</name>
    <name type="common">Delacroixia coronata</name>
    <dbReference type="NCBI Taxonomy" id="796925"/>
    <lineage>
        <taxon>Eukaryota</taxon>
        <taxon>Fungi</taxon>
        <taxon>Fungi incertae sedis</taxon>
        <taxon>Zoopagomycota</taxon>
        <taxon>Entomophthoromycotina</taxon>
        <taxon>Entomophthoromycetes</taxon>
        <taxon>Entomophthorales</taxon>
        <taxon>Ancylistaceae</taxon>
        <taxon>Conidiobolus</taxon>
    </lineage>
</organism>
<dbReference type="GO" id="GO:0016567">
    <property type="term" value="P:protein ubiquitination"/>
    <property type="evidence" value="ECO:0007669"/>
    <property type="project" value="TreeGrafter"/>
</dbReference>
<dbReference type="SUPFAM" id="SSF57850">
    <property type="entry name" value="RING/U-box"/>
    <property type="match status" value="1"/>
</dbReference>
<dbReference type="STRING" id="796925.A0A137NRX2"/>
<dbReference type="Gene3D" id="3.30.40.10">
    <property type="entry name" value="Zinc/RING finger domain, C3HC4 (zinc finger)"/>
    <property type="match status" value="1"/>
</dbReference>
<dbReference type="EMBL" id="KQ964868">
    <property type="protein sequence ID" value="KXN65501.1"/>
    <property type="molecule type" value="Genomic_DNA"/>
</dbReference>
<dbReference type="PANTHER" id="PTHR12603">
    <property type="entry name" value="CCR4-NOT TRANSCRIPTION COMPLEX RELATED"/>
    <property type="match status" value="1"/>
</dbReference>
<protein>
    <recommendedName>
        <fullName evidence="3">RING-type domain-containing protein</fullName>
    </recommendedName>
</protein>
<dbReference type="InterPro" id="IPR013083">
    <property type="entry name" value="Znf_RING/FYVE/PHD"/>
</dbReference>
<evidence type="ECO:0008006" key="3">
    <source>
        <dbReference type="Google" id="ProtNLM"/>
    </source>
</evidence>
<dbReference type="AlphaFoldDB" id="A0A137NRX2"/>
<evidence type="ECO:0000313" key="2">
    <source>
        <dbReference type="Proteomes" id="UP000070444"/>
    </source>
</evidence>